<comment type="subcellular location">
    <subcellularLocation>
        <location evidence="1">Cell membrane</location>
        <topology evidence="1">Multi-pass membrane protein</topology>
    </subcellularLocation>
</comment>
<evidence type="ECO:0000256" key="2">
    <source>
        <dbReference type="ARBA" id="ARBA00022448"/>
    </source>
</evidence>
<evidence type="ECO:0000256" key="1">
    <source>
        <dbReference type="ARBA" id="ARBA00004651"/>
    </source>
</evidence>
<evidence type="ECO:0000256" key="6">
    <source>
        <dbReference type="ARBA" id="ARBA00023136"/>
    </source>
</evidence>
<keyword evidence="4 7" id="KW-0812">Transmembrane</keyword>
<feature type="transmembrane region" description="Helical" evidence="7">
    <location>
        <begin position="102"/>
        <end position="121"/>
    </location>
</feature>
<feature type="transmembrane region" description="Helical" evidence="7">
    <location>
        <begin position="78"/>
        <end position="96"/>
    </location>
</feature>
<evidence type="ECO:0000256" key="5">
    <source>
        <dbReference type="ARBA" id="ARBA00022989"/>
    </source>
</evidence>
<proteinExistence type="predicted"/>
<reference evidence="8" key="1">
    <citation type="submission" date="2016-10" db="EMBL/GenBank/DDBJ databases">
        <authorList>
            <person name="de Groot N.N."/>
        </authorList>
    </citation>
    <scope>NUCLEOTIDE SEQUENCE</scope>
</reference>
<sequence length="252" mass="27379">MDIELNILTLVFLFFVGGFAGFIDSIAGGGGMIALPAIMAVGIPPHIALATNKLQSTFGSFTATVNYMKKGLMKPSELMYGVFFTFIGAALGSFVVQYFAASFLSTLIIIMLIILFIYTLLSPKLGHENLKAKMSENKFYLIFGILIGFYDGFFGPGTGSFWTIALILLLGLNLKQATAQTKLFNFTSNIVSLGVFASMGLVLWYVGIIMGLGQILGAYLGSTLVSKKDVKFIRVFFLIVVALTILKLIFFS</sequence>
<gene>
    <name evidence="8" type="ORF">MNB_SV-5-1205</name>
</gene>
<evidence type="ECO:0000256" key="4">
    <source>
        <dbReference type="ARBA" id="ARBA00022692"/>
    </source>
</evidence>
<dbReference type="PANTHER" id="PTHR30269">
    <property type="entry name" value="TRANSMEMBRANE PROTEIN YFCA"/>
    <property type="match status" value="1"/>
</dbReference>
<evidence type="ECO:0000313" key="8">
    <source>
        <dbReference type="EMBL" id="SFZ98108.1"/>
    </source>
</evidence>
<dbReference type="InterPro" id="IPR002781">
    <property type="entry name" value="TM_pro_TauE-like"/>
</dbReference>
<evidence type="ECO:0000256" key="7">
    <source>
        <dbReference type="SAM" id="Phobius"/>
    </source>
</evidence>
<dbReference type="AlphaFoldDB" id="A0A1W1EDM3"/>
<dbReference type="Pfam" id="PF01925">
    <property type="entry name" value="TauE"/>
    <property type="match status" value="1"/>
</dbReference>
<dbReference type="PANTHER" id="PTHR30269:SF0">
    <property type="entry name" value="MEMBRANE TRANSPORTER PROTEIN YFCA-RELATED"/>
    <property type="match status" value="1"/>
</dbReference>
<feature type="transmembrane region" description="Helical" evidence="7">
    <location>
        <begin position="141"/>
        <end position="170"/>
    </location>
</feature>
<keyword evidence="6 7" id="KW-0472">Membrane</keyword>
<accession>A0A1W1EDM3</accession>
<dbReference type="GO" id="GO:0005886">
    <property type="term" value="C:plasma membrane"/>
    <property type="evidence" value="ECO:0007669"/>
    <property type="project" value="UniProtKB-SubCell"/>
</dbReference>
<keyword evidence="5 7" id="KW-1133">Transmembrane helix</keyword>
<organism evidence="8">
    <name type="scientific">hydrothermal vent metagenome</name>
    <dbReference type="NCBI Taxonomy" id="652676"/>
    <lineage>
        <taxon>unclassified sequences</taxon>
        <taxon>metagenomes</taxon>
        <taxon>ecological metagenomes</taxon>
    </lineage>
</organism>
<feature type="transmembrane region" description="Helical" evidence="7">
    <location>
        <begin position="232"/>
        <end position="251"/>
    </location>
</feature>
<dbReference type="EMBL" id="FPKX01000034">
    <property type="protein sequence ID" value="SFZ98108.1"/>
    <property type="molecule type" value="Genomic_DNA"/>
</dbReference>
<protein>
    <submittedName>
        <fullName evidence="8">Putative membrane protein YfcA</fullName>
    </submittedName>
</protein>
<keyword evidence="3" id="KW-1003">Cell membrane</keyword>
<evidence type="ECO:0000256" key="3">
    <source>
        <dbReference type="ARBA" id="ARBA00022475"/>
    </source>
</evidence>
<keyword evidence="2" id="KW-0813">Transport</keyword>
<feature type="transmembrane region" description="Helical" evidence="7">
    <location>
        <begin position="7"/>
        <end position="27"/>
    </location>
</feature>
<name>A0A1W1EDM3_9ZZZZ</name>
<feature type="transmembrane region" description="Helical" evidence="7">
    <location>
        <begin position="190"/>
        <end position="220"/>
    </location>
</feature>
<dbReference type="InterPro" id="IPR052017">
    <property type="entry name" value="TSUP"/>
</dbReference>